<name>A0AAD1NW24_9ACTN</name>
<gene>
    <name evidence="1" type="ORF">KB1_11360</name>
</gene>
<proteinExistence type="predicted"/>
<sequence length="60" mass="6758">MVSPTAIASRSASACEAQTNSWCERWQTATVAEQFEYEIWVDYGNGKAWDEGVRRSRLAS</sequence>
<organism evidence="1 2">
    <name type="scientific">Cutibacterium modestum</name>
    <dbReference type="NCBI Taxonomy" id="2559073"/>
    <lineage>
        <taxon>Bacteria</taxon>
        <taxon>Bacillati</taxon>
        <taxon>Actinomycetota</taxon>
        <taxon>Actinomycetes</taxon>
        <taxon>Propionibacteriales</taxon>
        <taxon>Propionibacteriaceae</taxon>
        <taxon>Cutibacterium</taxon>
    </lineage>
</organism>
<evidence type="ECO:0000313" key="1">
    <source>
        <dbReference type="EMBL" id="BCY25146.1"/>
    </source>
</evidence>
<accession>A0AAD1NW24</accession>
<reference evidence="1" key="1">
    <citation type="submission" date="2021-06" db="EMBL/GenBank/DDBJ databases">
        <title>Genome sequence of Cutibacterium modestum strain KB17-24694.</title>
        <authorList>
            <person name="Dekio I."/>
            <person name="Asahina A."/>
            <person name="Nishida M."/>
        </authorList>
    </citation>
    <scope>NUCLEOTIDE SEQUENCE</scope>
    <source>
        <strain evidence="1">KB17-24694</strain>
    </source>
</reference>
<dbReference type="Proteomes" id="UP000825072">
    <property type="component" value="Chromosome 1"/>
</dbReference>
<dbReference type="EMBL" id="AP024747">
    <property type="protein sequence ID" value="BCY25146.1"/>
    <property type="molecule type" value="Genomic_DNA"/>
</dbReference>
<protein>
    <submittedName>
        <fullName evidence="1">Uncharacterized protein</fullName>
    </submittedName>
</protein>
<dbReference type="AlphaFoldDB" id="A0AAD1NW24"/>
<evidence type="ECO:0000313" key="2">
    <source>
        <dbReference type="Proteomes" id="UP000825072"/>
    </source>
</evidence>